<evidence type="ECO:0000313" key="12">
    <source>
        <dbReference type="Proteomes" id="UP000076580"/>
    </source>
</evidence>
<dbReference type="PRINTS" id="PR00093">
    <property type="entry name" value="URICASE"/>
</dbReference>
<feature type="binding site" evidence="9">
    <location>
        <position position="160"/>
    </location>
    <ligand>
        <name>urate</name>
        <dbReference type="ChEBI" id="CHEBI:17775"/>
    </ligand>
</feature>
<dbReference type="CDD" id="cd00445">
    <property type="entry name" value="Uricase"/>
    <property type="match status" value="1"/>
</dbReference>
<comment type="similarity">
    <text evidence="3 7 10">Belongs to the uricase family.</text>
</comment>
<dbReference type="PANTHER" id="PTHR42874:SF1">
    <property type="entry name" value="URICASE"/>
    <property type="match status" value="1"/>
</dbReference>
<feature type="active site" description="Charge relay system" evidence="8">
    <location>
        <position position="58"/>
    </location>
</feature>
<sequence>MPFVSAARYGKDNVRVLKVSRDAKTGVQHVVEMTVCCLLEGDIDSSYTRADNSVVVATDSIKNTIYITAKQNPVHPPELFASILGSHFIQKYSHIHAANISVISTRWARMDVDGKPHPHSFIKDAGETRNAEVRVCRKDGILVTSAIAGLSVLKSTGSAFHGFVRDEYTTLPETWDRILATNVDARWNWSRFADLRAVRAAEPKFDRAYDLARNITLKLFAEDNSASVQNTMYKMCEQILAAVPETQSVAYSLPNNHNFEINLSWHKGLKNTGKDAEVYAPQSSPNGLIKCEVSRSETRGDVAGSTRSKL</sequence>
<evidence type="ECO:0000256" key="9">
    <source>
        <dbReference type="PIRSR" id="PIRSR000241-2"/>
    </source>
</evidence>
<comment type="pathway">
    <text evidence="2 7">Purine metabolism; urate degradation; (S)-allantoin from urate: step 1/3.</text>
</comment>
<evidence type="ECO:0000256" key="1">
    <source>
        <dbReference type="ARBA" id="ARBA00004275"/>
    </source>
</evidence>
<keyword evidence="4 7" id="KW-0659">Purine metabolism</keyword>
<dbReference type="PANTHER" id="PTHR42874">
    <property type="entry name" value="URICASE"/>
    <property type="match status" value="1"/>
</dbReference>
<feature type="binding site" evidence="9">
    <location>
        <position position="59"/>
    </location>
    <ligand>
        <name>urate</name>
        <dbReference type="ChEBI" id="CHEBI:17775"/>
    </ligand>
</feature>
<feature type="binding site" evidence="9">
    <location>
        <position position="228"/>
    </location>
    <ligand>
        <name>urate</name>
        <dbReference type="ChEBI" id="CHEBI:17775"/>
    </ligand>
</feature>
<gene>
    <name evidence="11" type="ORF">DCS_03662</name>
</gene>
<dbReference type="GO" id="GO:0019628">
    <property type="term" value="P:urate catabolic process"/>
    <property type="evidence" value="ECO:0007669"/>
    <property type="project" value="UniProtKB-UniPathway"/>
</dbReference>
<keyword evidence="5 7" id="KW-0560">Oxidoreductase</keyword>
<dbReference type="GeneID" id="63716305"/>
<keyword evidence="6 7" id="KW-0576">Peroxisome</keyword>
<evidence type="ECO:0000256" key="7">
    <source>
        <dbReference type="PIRNR" id="PIRNR000241"/>
    </source>
</evidence>
<feature type="binding site" evidence="9">
    <location>
        <position position="58"/>
    </location>
    <ligand>
        <name>urate</name>
        <dbReference type="ChEBI" id="CHEBI:17775"/>
    </ligand>
</feature>
<reference evidence="11 12" key="1">
    <citation type="journal article" date="2016" name="Sci. Rep.">
        <title>Insights into Adaptations to a Near-Obligate Nematode Endoparasitic Lifestyle from the Finished Genome of Drechmeria coniospora.</title>
        <authorList>
            <person name="Zhang L."/>
            <person name="Zhou Z."/>
            <person name="Guo Q."/>
            <person name="Fokkens L."/>
            <person name="Miskei M."/>
            <person name="Pocsi I."/>
            <person name="Zhang W."/>
            <person name="Chen M."/>
            <person name="Wang L."/>
            <person name="Sun Y."/>
            <person name="Donzelli B.G."/>
            <person name="Gibson D.M."/>
            <person name="Nelson D.R."/>
            <person name="Luo J.G."/>
            <person name="Rep M."/>
            <person name="Liu H."/>
            <person name="Yang S."/>
            <person name="Wang J."/>
            <person name="Krasnoff S.B."/>
            <person name="Xu Y."/>
            <person name="Molnar I."/>
            <person name="Lin M."/>
        </authorList>
    </citation>
    <scope>NUCLEOTIDE SEQUENCE [LARGE SCALE GENOMIC DNA]</scope>
    <source>
        <strain evidence="11 12">ARSEF 6962</strain>
    </source>
</reference>
<dbReference type="InParanoid" id="A0A151GHV2"/>
<dbReference type="PIRSF" id="PIRSF000241">
    <property type="entry name" value="Urate_oxidase"/>
    <property type="match status" value="1"/>
</dbReference>
<feature type="active site" description="Charge relay system" evidence="8">
    <location>
        <position position="11"/>
    </location>
</feature>
<evidence type="ECO:0000256" key="8">
    <source>
        <dbReference type="PIRSR" id="PIRSR000241-1"/>
    </source>
</evidence>
<dbReference type="UniPathway" id="UPA00394">
    <property type="reaction ID" value="UER00650"/>
</dbReference>
<organism evidence="11 12">
    <name type="scientific">Drechmeria coniospora</name>
    <name type="common">Nematophagous fungus</name>
    <name type="synonym">Meria coniospora</name>
    <dbReference type="NCBI Taxonomy" id="98403"/>
    <lineage>
        <taxon>Eukaryota</taxon>
        <taxon>Fungi</taxon>
        <taxon>Dikarya</taxon>
        <taxon>Ascomycota</taxon>
        <taxon>Pezizomycotina</taxon>
        <taxon>Sordariomycetes</taxon>
        <taxon>Hypocreomycetidae</taxon>
        <taxon>Hypocreales</taxon>
        <taxon>Ophiocordycipitaceae</taxon>
        <taxon>Drechmeria</taxon>
    </lineage>
</organism>
<feature type="active site" description="Charge relay system" evidence="8">
    <location>
        <position position="257"/>
    </location>
</feature>
<dbReference type="RefSeq" id="XP_040656012.1">
    <property type="nucleotide sequence ID" value="XM_040800979.1"/>
</dbReference>
<dbReference type="STRING" id="98403.A0A151GHV2"/>
<comment type="catalytic activity">
    <reaction evidence="7 10">
        <text>urate + O2 + H2O = 5-hydroxyisourate + H2O2</text>
        <dbReference type="Rhea" id="RHEA:21368"/>
        <dbReference type="ChEBI" id="CHEBI:15377"/>
        <dbReference type="ChEBI" id="CHEBI:15379"/>
        <dbReference type="ChEBI" id="CHEBI:16240"/>
        <dbReference type="ChEBI" id="CHEBI:17775"/>
        <dbReference type="ChEBI" id="CHEBI:18072"/>
        <dbReference type="EC" id="1.7.3.3"/>
    </reaction>
</comment>
<dbReference type="GO" id="GO:0006145">
    <property type="term" value="P:purine nucleobase catabolic process"/>
    <property type="evidence" value="ECO:0007669"/>
    <property type="project" value="TreeGrafter"/>
</dbReference>
<feature type="binding site" evidence="9">
    <location>
        <position position="255"/>
    </location>
    <ligand>
        <name>urate</name>
        <dbReference type="ChEBI" id="CHEBI:17775"/>
    </ligand>
</feature>
<dbReference type="NCBIfam" id="TIGR03383">
    <property type="entry name" value="urate_oxi"/>
    <property type="match status" value="1"/>
</dbReference>
<evidence type="ECO:0000256" key="10">
    <source>
        <dbReference type="RuleBase" id="RU004455"/>
    </source>
</evidence>
<dbReference type="Gene3D" id="3.10.270.10">
    <property type="entry name" value="Urate Oxidase"/>
    <property type="match status" value="1"/>
</dbReference>
<dbReference type="PROSITE" id="PS00366">
    <property type="entry name" value="URICASE"/>
    <property type="match status" value="1"/>
</dbReference>
<dbReference type="OrthoDB" id="9992118at2759"/>
<feature type="binding site" evidence="9">
    <location>
        <position position="229"/>
    </location>
    <ligand>
        <name>urate</name>
        <dbReference type="ChEBI" id="CHEBI:17775"/>
    </ligand>
</feature>
<proteinExistence type="inferred from homology"/>
<evidence type="ECO:0000256" key="6">
    <source>
        <dbReference type="ARBA" id="ARBA00023140"/>
    </source>
</evidence>
<accession>A0A151GHV2</accession>
<keyword evidence="12" id="KW-1185">Reference proteome</keyword>
<dbReference type="InterPro" id="IPR019842">
    <property type="entry name" value="Uricase_CS"/>
</dbReference>
<dbReference type="GO" id="GO:0005777">
    <property type="term" value="C:peroxisome"/>
    <property type="evidence" value="ECO:0007669"/>
    <property type="project" value="UniProtKB-SubCell"/>
</dbReference>
<comment type="subcellular location">
    <subcellularLocation>
        <location evidence="1 7">Peroxisome</location>
    </subcellularLocation>
</comment>
<dbReference type="Proteomes" id="UP000076580">
    <property type="component" value="Chromosome 02"/>
</dbReference>
<evidence type="ECO:0000256" key="3">
    <source>
        <dbReference type="ARBA" id="ARBA00009760"/>
    </source>
</evidence>
<evidence type="ECO:0000313" key="11">
    <source>
        <dbReference type="EMBL" id="KYK56660.1"/>
    </source>
</evidence>
<dbReference type="InterPro" id="IPR002042">
    <property type="entry name" value="Uricase"/>
</dbReference>
<name>A0A151GHV2_DRECN</name>
<dbReference type="EMBL" id="LAYC01000002">
    <property type="protein sequence ID" value="KYK56660.1"/>
    <property type="molecule type" value="Genomic_DNA"/>
</dbReference>
<evidence type="ECO:0000256" key="2">
    <source>
        <dbReference type="ARBA" id="ARBA00004831"/>
    </source>
</evidence>
<evidence type="ECO:0000256" key="5">
    <source>
        <dbReference type="ARBA" id="ARBA00023002"/>
    </source>
</evidence>
<evidence type="ECO:0000256" key="4">
    <source>
        <dbReference type="ARBA" id="ARBA00022631"/>
    </source>
</evidence>
<dbReference type="FunFam" id="3.10.270.10:FF:000001">
    <property type="entry name" value="Uricase"/>
    <property type="match status" value="1"/>
</dbReference>
<comment type="function">
    <text evidence="7 10">Catalyzes the oxidation of uric acid to 5-hydroxyisourate, which is further processed to form (S)-allantoin.</text>
</comment>
<dbReference type="AlphaFoldDB" id="A0A151GHV2"/>
<dbReference type="EC" id="1.7.3.3" evidence="7 10"/>
<comment type="caution">
    <text evidence="11">The sequence shown here is derived from an EMBL/GenBank/DDBJ whole genome shotgun (WGS) entry which is preliminary data.</text>
</comment>
<protein>
    <recommendedName>
        <fullName evidence="7 10">Uricase</fullName>
        <ecNumber evidence="7 10">1.7.3.3</ecNumber>
    </recommendedName>
    <alternativeName>
        <fullName evidence="7">Urate oxidase</fullName>
    </alternativeName>
</protein>
<dbReference type="Pfam" id="PF01014">
    <property type="entry name" value="Uricase"/>
    <property type="match status" value="2"/>
</dbReference>
<dbReference type="GO" id="GO:0004846">
    <property type="term" value="F:urate oxidase activity"/>
    <property type="evidence" value="ECO:0007669"/>
    <property type="project" value="UniProtKB-EC"/>
</dbReference>
<feature type="binding site" evidence="9">
    <location>
        <position position="177"/>
    </location>
    <ligand>
        <name>urate</name>
        <dbReference type="ChEBI" id="CHEBI:17775"/>
    </ligand>
</feature>
<dbReference type="SUPFAM" id="SSF55620">
    <property type="entry name" value="Tetrahydrobiopterin biosynthesis enzymes-like"/>
    <property type="match status" value="2"/>
</dbReference>